<dbReference type="PANTHER" id="PTHR11360">
    <property type="entry name" value="MONOCARBOXYLATE TRANSPORTER"/>
    <property type="match status" value="1"/>
</dbReference>
<gene>
    <name evidence="4" type="ORF">P5673_001212</name>
</gene>
<sequence length="291" mass="31918">MALGGAVGGSVLNPTLQQLVIHLGLANMFRVLSVVSLLMSGFSLVYRPRRNGKPQHDDAQAEKKPAFPWEILENKTFLMWIAVLFSFMLGSMVPFVHLVRLAEDIGIDKTRASFLLTFATVGSGLGRVTFGRISDVQRLNRVYIAQVAFLVVGLSNFVFPMTESYVVSAGDAFIFGFFGASYLVLNPVIVYDILGPDKVSSGLGLIFFAMAISGTVGPLIAGWIFDWLQSYAIAFYTLGATTCVSSILIIFVTILMRRKSAFDIPVAERKIQLKDENNIPITTIAFKSLIQ</sequence>
<feature type="transmembrane region" description="Helical" evidence="2">
    <location>
        <begin position="111"/>
        <end position="130"/>
    </location>
</feature>
<keyword evidence="2" id="KW-0472">Membrane</keyword>
<evidence type="ECO:0000313" key="4">
    <source>
        <dbReference type="EMBL" id="KAK2573547.1"/>
    </source>
</evidence>
<reference evidence="4" key="2">
    <citation type="journal article" date="2023" name="Science">
        <title>Genomic signatures of disease resistance in endangered staghorn corals.</title>
        <authorList>
            <person name="Vollmer S.V."/>
            <person name="Selwyn J.D."/>
            <person name="Despard B.A."/>
            <person name="Roesel C.L."/>
        </authorList>
    </citation>
    <scope>NUCLEOTIDE SEQUENCE</scope>
    <source>
        <strain evidence="4">K2</strain>
    </source>
</reference>
<dbReference type="Pfam" id="PF07690">
    <property type="entry name" value="MFS_1"/>
    <property type="match status" value="1"/>
</dbReference>
<reference evidence="4" key="1">
    <citation type="journal article" date="2023" name="G3 (Bethesda)">
        <title>Whole genome assembly and annotation of the endangered Caribbean coral Acropora cervicornis.</title>
        <authorList>
            <person name="Selwyn J.D."/>
            <person name="Vollmer S.V."/>
        </authorList>
    </citation>
    <scope>NUCLEOTIDE SEQUENCE</scope>
    <source>
        <strain evidence="4">K2</strain>
    </source>
</reference>
<feature type="transmembrane region" description="Helical" evidence="2">
    <location>
        <begin position="142"/>
        <end position="160"/>
    </location>
</feature>
<feature type="transmembrane region" description="Helical" evidence="2">
    <location>
        <begin position="77"/>
        <end position="99"/>
    </location>
</feature>
<dbReference type="InterPro" id="IPR050327">
    <property type="entry name" value="Proton-linked_MCT"/>
</dbReference>
<feature type="transmembrane region" description="Helical" evidence="2">
    <location>
        <begin position="203"/>
        <end position="225"/>
    </location>
</feature>
<keyword evidence="2" id="KW-0812">Transmembrane</keyword>
<feature type="domain" description="Major facilitator superfamily (MFS) profile" evidence="3">
    <location>
        <begin position="75"/>
        <end position="291"/>
    </location>
</feature>
<dbReference type="InterPro" id="IPR011701">
    <property type="entry name" value="MFS"/>
</dbReference>
<accession>A0AAD9R5I5</accession>
<dbReference type="Gene3D" id="1.20.1250.20">
    <property type="entry name" value="MFS general substrate transporter like domains"/>
    <property type="match status" value="1"/>
</dbReference>
<name>A0AAD9R5I5_ACRCE</name>
<comment type="caution">
    <text evidence="4">The sequence shown here is derived from an EMBL/GenBank/DDBJ whole genome shotgun (WGS) entry which is preliminary data.</text>
</comment>
<dbReference type="EMBL" id="JARQWQ010000002">
    <property type="protein sequence ID" value="KAK2573547.1"/>
    <property type="molecule type" value="Genomic_DNA"/>
</dbReference>
<feature type="transmembrane region" description="Helical" evidence="2">
    <location>
        <begin position="231"/>
        <end position="255"/>
    </location>
</feature>
<evidence type="ECO:0000256" key="1">
    <source>
        <dbReference type="ARBA" id="ARBA00004141"/>
    </source>
</evidence>
<organism evidence="4 5">
    <name type="scientific">Acropora cervicornis</name>
    <name type="common">Staghorn coral</name>
    <dbReference type="NCBI Taxonomy" id="6130"/>
    <lineage>
        <taxon>Eukaryota</taxon>
        <taxon>Metazoa</taxon>
        <taxon>Cnidaria</taxon>
        <taxon>Anthozoa</taxon>
        <taxon>Hexacorallia</taxon>
        <taxon>Scleractinia</taxon>
        <taxon>Astrocoeniina</taxon>
        <taxon>Acroporidae</taxon>
        <taxon>Acropora</taxon>
    </lineage>
</organism>
<dbReference type="GO" id="GO:0022857">
    <property type="term" value="F:transmembrane transporter activity"/>
    <property type="evidence" value="ECO:0007669"/>
    <property type="project" value="InterPro"/>
</dbReference>
<dbReference type="GO" id="GO:0016020">
    <property type="term" value="C:membrane"/>
    <property type="evidence" value="ECO:0007669"/>
    <property type="project" value="UniProtKB-SubCell"/>
</dbReference>
<evidence type="ECO:0000313" key="5">
    <source>
        <dbReference type="Proteomes" id="UP001249851"/>
    </source>
</evidence>
<dbReference type="AlphaFoldDB" id="A0AAD9R5I5"/>
<dbReference type="Proteomes" id="UP001249851">
    <property type="component" value="Unassembled WGS sequence"/>
</dbReference>
<keyword evidence="5" id="KW-1185">Reference proteome</keyword>
<evidence type="ECO:0000256" key="2">
    <source>
        <dbReference type="SAM" id="Phobius"/>
    </source>
</evidence>
<keyword evidence="2" id="KW-1133">Transmembrane helix</keyword>
<dbReference type="InterPro" id="IPR036259">
    <property type="entry name" value="MFS_trans_sf"/>
</dbReference>
<protein>
    <submittedName>
        <fullName evidence="4">Monocarboxylate transporter 10</fullName>
    </submittedName>
</protein>
<evidence type="ECO:0000259" key="3">
    <source>
        <dbReference type="PROSITE" id="PS50850"/>
    </source>
</evidence>
<dbReference type="PROSITE" id="PS50850">
    <property type="entry name" value="MFS"/>
    <property type="match status" value="1"/>
</dbReference>
<dbReference type="InterPro" id="IPR020846">
    <property type="entry name" value="MFS_dom"/>
</dbReference>
<proteinExistence type="predicted"/>
<comment type="subcellular location">
    <subcellularLocation>
        <location evidence="1">Membrane</location>
        <topology evidence="1">Multi-pass membrane protein</topology>
    </subcellularLocation>
</comment>
<feature type="transmembrane region" description="Helical" evidence="2">
    <location>
        <begin position="20"/>
        <end position="46"/>
    </location>
</feature>
<dbReference type="PANTHER" id="PTHR11360:SF251">
    <property type="entry name" value="MAJOR FACILITATOR SUPERFAMILY (MFS) PROFILE DOMAIN-CONTAINING PROTEIN"/>
    <property type="match status" value="1"/>
</dbReference>
<dbReference type="SUPFAM" id="SSF103473">
    <property type="entry name" value="MFS general substrate transporter"/>
    <property type="match status" value="1"/>
</dbReference>
<feature type="transmembrane region" description="Helical" evidence="2">
    <location>
        <begin position="172"/>
        <end position="191"/>
    </location>
</feature>